<dbReference type="Proteomes" id="UP001633002">
    <property type="component" value="Unassembled WGS sequence"/>
</dbReference>
<accession>A0ABD3I7P0</accession>
<sequence>MNAVVPKPMDVFKDDQSDLRVKSVVNNALEKMWEEKVSTNIPSPVAFQQSGPVITSQATIQLTTSEVKPLPPVVTYTALMNQVKRKQLPPVIASSETVCTVVSTPDVQVVAIENPVSVVKEPEQVKVAEPEAVVVTQTPVTPSSAAEPEVVTITEEFVENPVQEFRPDKGKELAVDEVRPDENPVEASVYRKEFTQEIADLCIGGPSLVQLPARFEPIGNPLRPWEYVAAHAKAPSLHLNEVIRNDIDQNLVPTREDLFALVKDRVEQRKMDQELFNSVFTRNPVPRPGQLNPVSMPPSSFEQLGFLSSLQSCGYLDWLDTNERTQSTESMRLLDPELRERWTDTNAFTQNGKFYHISYQELISRELADISKNLTPAERRRRPRWLGKLISIDRQRPRRPKVDQEIEKKN</sequence>
<evidence type="ECO:0000313" key="2">
    <source>
        <dbReference type="Proteomes" id="UP001633002"/>
    </source>
</evidence>
<dbReference type="EMBL" id="JBJQOH010000001">
    <property type="protein sequence ID" value="KAL3699576.1"/>
    <property type="molecule type" value="Genomic_DNA"/>
</dbReference>
<gene>
    <name evidence="1" type="ORF">R1sor_017598</name>
</gene>
<evidence type="ECO:0000313" key="1">
    <source>
        <dbReference type="EMBL" id="KAL3699576.1"/>
    </source>
</evidence>
<organism evidence="1 2">
    <name type="scientific">Riccia sorocarpa</name>
    <dbReference type="NCBI Taxonomy" id="122646"/>
    <lineage>
        <taxon>Eukaryota</taxon>
        <taxon>Viridiplantae</taxon>
        <taxon>Streptophyta</taxon>
        <taxon>Embryophyta</taxon>
        <taxon>Marchantiophyta</taxon>
        <taxon>Marchantiopsida</taxon>
        <taxon>Marchantiidae</taxon>
        <taxon>Marchantiales</taxon>
        <taxon>Ricciaceae</taxon>
        <taxon>Riccia</taxon>
    </lineage>
</organism>
<comment type="caution">
    <text evidence="1">The sequence shown here is derived from an EMBL/GenBank/DDBJ whole genome shotgun (WGS) entry which is preliminary data.</text>
</comment>
<keyword evidence="2" id="KW-1185">Reference proteome</keyword>
<protein>
    <submittedName>
        <fullName evidence="1">Uncharacterized protein</fullName>
    </submittedName>
</protein>
<name>A0ABD3I7P0_9MARC</name>
<dbReference type="AlphaFoldDB" id="A0ABD3I7P0"/>
<reference evidence="1 2" key="1">
    <citation type="submission" date="2024-09" db="EMBL/GenBank/DDBJ databases">
        <title>Chromosome-scale assembly of Riccia sorocarpa.</title>
        <authorList>
            <person name="Paukszto L."/>
        </authorList>
    </citation>
    <scope>NUCLEOTIDE SEQUENCE [LARGE SCALE GENOMIC DNA]</scope>
    <source>
        <strain evidence="1">LP-2024</strain>
        <tissue evidence="1">Aerial parts of the thallus</tissue>
    </source>
</reference>
<proteinExistence type="predicted"/>